<dbReference type="GO" id="GO:0000162">
    <property type="term" value="P:L-tryptophan biosynthetic process"/>
    <property type="evidence" value="ECO:0007669"/>
    <property type="project" value="UniProtKB-UniRule"/>
</dbReference>
<feature type="binding site" evidence="9">
    <location>
        <position position="227"/>
    </location>
    <ligand>
        <name>Mg(2+)</name>
        <dbReference type="ChEBI" id="CHEBI:18420"/>
        <label>2</label>
    </ligand>
</feature>
<comment type="caution">
    <text evidence="12">The sequence shown here is derived from an EMBL/GenBank/DDBJ whole genome shotgun (WGS) entry which is preliminary data.</text>
</comment>
<feature type="binding site" evidence="9">
    <location>
        <position position="112"/>
    </location>
    <ligand>
        <name>anthranilate</name>
        <dbReference type="ChEBI" id="CHEBI:16567"/>
        <label>1</label>
    </ligand>
</feature>
<comment type="pathway">
    <text evidence="1 9">Amino-acid biosynthesis; L-tryptophan biosynthesis; L-tryptophan from chorismate: step 2/5.</text>
</comment>
<keyword evidence="5 9" id="KW-0822">Tryptophan biosynthesis</keyword>
<evidence type="ECO:0000256" key="5">
    <source>
        <dbReference type="ARBA" id="ARBA00022822"/>
    </source>
</evidence>
<dbReference type="InterPro" id="IPR000312">
    <property type="entry name" value="Glycosyl_Trfase_fam3"/>
</dbReference>
<dbReference type="OrthoDB" id="9806430at2"/>
<feature type="binding site" evidence="9">
    <location>
        <position position="89"/>
    </location>
    <ligand>
        <name>5-phospho-alpha-D-ribose 1-diphosphate</name>
        <dbReference type="ChEBI" id="CHEBI:58017"/>
    </ligand>
</feature>
<evidence type="ECO:0000256" key="4">
    <source>
        <dbReference type="ARBA" id="ARBA00022679"/>
    </source>
</evidence>
<dbReference type="UniPathway" id="UPA00035">
    <property type="reaction ID" value="UER00041"/>
</dbReference>
<comment type="function">
    <text evidence="9">Catalyzes the transfer of the phosphoribosyl group of 5-phosphorylribose-1-pyrophosphate (PRPP) to anthranilate to yield N-(5'-phosphoribosyl)-anthranilate (PRA).</text>
</comment>
<dbReference type="PATRIC" id="fig|989403.3.peg.351"/>
<dbReference type="STRING" id="989403.SAMN05421798_104329"/>
<comment type="similarity">
    <text evidence="8">In the C-terminal section; belongs to the anthranilate phosphoribosyltransferase family.</text>
</comment>
<dbReference type="GO" id="GO:0000287">
    <property type="term" value="F:magnesium ion binding"/>
    <property type="evidence" value="ECO:0007669"/>
    <property type="project" value="UniProtKB-UniRule"/>
</dbReference>
<feature type="binding site" evidence="9">
    <location>
        <begin position="84"/>
        <end position="85"/>
    </location>
    <ligand>
        <name>5-phospho-alpha-D-ribose 1-diphosphate</name>
        <dbReference type="ChEBI" id="CHEBI:58017"/>
    </ligand>
</feature>
<sequence length="345" mass="35944">MSNLKSLIAIVADGNALNRAQAREAFEIIMSGAATPAQIGGFLIALRMRGETIDEISAAVETMRSKMIPVKAPEDAIDIVGTGGDSSGSYNISTCTAIVVAGCGVTIAKHGNRSLSSKSGSAEALVELGVNLDLNADGISHCIQDAGIGFMFAPNHHKAMRHVGPARIELGTRTIFNILGPLANPASAKRQMTGVFAQQWVEPLANTLKELGTEKAWIVNGSDGMDEITTTGPTYVAELKDAKVTTFTVSPEDAGLPLAKAEDLKGGNPKQNAQALREVLQGAKNAYRDIVLFNSAASLIVADKVSTLTDGVKMAANTIDSGAALSRLDKLVEASNAATAANMKL</sequence>
<evidence type="ECO:0000313" key="13">
    <source>
        <dbReference type="Proteomes" id="UP000076577"/>
    </source>
</evidence>
<feature type="binding site" evidence="9">
    <location>
        <position position="81"/>
    </location>
    <ligand>
        <name>anthranilate</name>
        <dbReference type="ChEBI" id="CHEBI:16567"/>
        <label>1</label>
    </ligand>
</feature>
<dbReference type="GO" id="GO:0005829">
    <property type="term" value="C:cytosol"/>
    <property type="evidence" value="ECO:0007669"/>
    <property type="project" value="TreeGrafter"/>
</dbReference>
<feature type="domain" description="Glycosyl transferase family 3 N-terminal" evidence="11">
    <location>
        <begin position="5"/>
        <end position="66"/>
    </location>
</feature>
<evidence type="ECO:0000256" key="2">
    <source>
        <dbReference type="ARBA" id="ARBA00022605"/>
    </source>
</evidence>
<evidence type="ECO:0000256" key="1">
    <source>
        <dbReference type="ARBA" id="ARBA00004907"/>
    </source>
</evidence>
<keyword evidence="13" id="KW-1185">Reference proteome</keyword>
<feature type="binding site" evidence="9">
    <location>
        <position position="167"/>
    </location>
    <ligand>
        <name>anthranilate</name>
        <dbReference type="ChEBI" id="CHEBI:16567"/>
        <label>2</label>
    </ligand>
</feature>
<dbReference type="RefSeq" id="WP_068001162.1">
    <property type="nucleotide sequence ID" value="NZ_FOFM01000004.1"/>
</dbReference>
<dbReference type="PANTHER" id="PTHR43285">
    <property type="entry name" value="ANTHRANILATE PHOSPHORIBOSYLTRANSFERASE"/>
    <property type="match status" value="1"/>
</dbReference>
<evidence type="ECO:0000256" key="7">
    <source>
        <dbReference type="ARBA" id="ARBA00052328"/>
    </source>
</evidence>
<comment type="subunit">
    <text evidence="9">Homodimer.</text>
</comment>
<feature type="binding site" evidence="9">
    <location>
        <begin position="109"/>
        <end position="117"/>
    </location>
    <ligand>
        <name>5-phospho-alpha-D-ribose 1-diphosphate</name>
        <dbReference type="ChEBI" id="CHEBI:58017"/>
    </ligand>
</feature>
<feature type="binding site" evidence="9">
    <location>
        <position position="121"/>
    </location>
    <ligand>
        <name>5-phospho-alpha-D-ribose 1-diphosphate</name>
        <dbReference type="ChEBI" id="CHEBI:58017"/>
    </ligand>
</feature>
<dbReference type="FunFam" id="3.40.1030.10:FF:000002">
    <property type="entry name" value="Anthranilate phosphoribosyltransferase"/>
    <property type="match status" value="1"/>
</dbReference>
<organism evidence="12 13">
    <name type="scientific">Pseudovibrio axinellae</name>
    <dbReference type="NCBI Taxonomy" id="989403"/>
    <lineage>
        <taxon>Bacteria</taxon>
        <taxon>Pseudomonadati</taxon>
        <taxon>Pseudomonadota</taxon>
        <taxon>Alphaproteobacteria</taxon>
        <taxon>Hyphomicrobiales</taxon>
        <taxon>Stappiaceae</taxon>
        <taxon>Pseudovibrio</taxon>
    </lineage>
</organism>
<feature type="binding site" evidence="9">
    <location>
        <position position="81"/>
    </location>
    <ligand>
        <name>5-phospho-alpha-D-ribose 1-diphosphate</name>
        <dbReference type="ChEBI" id="CHEBI:58017"/>
    </ligand>
</feature>
<evidence type="ECO:0000256" key="9">
    <source>
        <dbReference type="HAMAP-Rule" id="MF_00211"/>
    </source>
</evidence>
<keyword evidence="9" id="KW-0479">Metal-binding</keyword>
<dbReference type="GO" id="GO:0004048">
    <property type="term" value="F:anthranilate phosphoribosyltransferase activity"/>
    <property type="evidence" value="ECO:0007669"/>
    <property type="project" value="UniProtKB-UniRule"/>
</dbReference>
<evidence type="ECO:0000313" key="12">
    <source>
        <dbReference type="EMBL" id="KZL21902.1"/>
    </source>
</evidence>
<comment type="similarity">
    <text evidence="9">Belongs to the anthranilate phosphoribosyltransferase family.</text>
</comment>
<feature type="binding site" evidence="9">
    <location>
        <position position="226"/>
    </location>
    <ligand>
        <name>Mg(2+)</name>
        <dbReference type="ChEBI" id="CHEBI:18420"/>
        <label>2</label>
    </ligand>
</feature>
<dbReference type="NCBIfam" id="TIGR01245">
    <property type="entry name" value="trpD"/>
    <property type="match status" value="1"/>
</dbReference>
<dbReference type="InterPro" id="IPR017459">
    <property type="entry name" value="Glycosyl_Trfase_fam3_N_dom"/>
</dbReference>
<protein>
    <recommendedName>
        <fullName evidence="9">Anthranilate phosphoribosyltransferase</fullName>
        <ecNumber evidence="9">2.4.2.18</ecNumber>
    </recommendedName>
</protein>
<evidence type="ECO:0000256" key="3">
    <source>
        <dbReference type="ARBA" id="ARBA00022676"/>
    </source>
</evidence>
<evidence type="ECO:0000256" key="8">
    <source>
        <dbReference type="ARBA" id="ARBA00061188"/>
    </source>
</evidence>
<proteinExistence type="inferred from homology"/>
<dbReference type="Pfam" id="PF00591">
    <property type="entry name" value="Glycos_transf_3"/>
    <property type="match status" value="1"/>
</dbReference>
<keyword evidence="9" id="KW-0460">Magnesium</keyword>
<comment type="catalytic activity">
    <reaction evidence="7 9">
        <text>N-(5-phospho-beta-D-ribosyl)anthranilate + diphosphate = 5-phospho-alpha-D-ribose 1-diphosphate + anthranilate</text>
        <dbReference type="Rhea" id="RHEA:11768"/>
        <dbReference type="ChEBI" id="CHEBI:16567"/>
        <dbReference type="ChEBI" id="CHEBI:18277"/>
        <dbReference type="ChEBI" id="CHEBI:33019"/>
        <dbReference type="ChEBI" id="CHEBI:58017"/>
        <dbReference type="EC" id="2.4.2.18"/>
    </reaction>
</comment>
<dbReference type="InterPro" id="IPR035902">
    <property type="entry name" value="Nuc_phospho_transferase"/>
</dbReference>
<comment type="cofactor">
    <cofactor evidence="9">
        <name>Mg(2+)</name>
        <dbReference type="ChEBI" id="CHEBI:18420"/>
    </cofactor>
    <text evidence="9">Binds 2 magnesium ions per monomer.</text>
</comment>
<reference evidence="12 13" key="1">
    <citation type="journal article" date="2016" name="Front. Microbiol.">
        <title>Comparative Genomic Analysis Reveals a Diverse Repertoire of Genes Involved in Prokaryote-Eukaryote Interactions within the Pseudovibrio Genus.</title>
        <authorList>
            <person name="Romano S."/>
            <person name="Fernandez-Guerra A."/>
            <person name="Reen F.J."/>
            <person name="Glockner F.O."/>
            <person name="Crowley S.P."/>
            <person name="O'Sullivan O."/>
            <person name="Cotter P.D."/>
            <person name="Adams C."/>
            <person name="Dobson A.D."/>
            <person name="O'Gara F."/>
        </authorList>
    </citation>
    <scope>NUCLEOTIDE SEQUENCE [LARGE SCALE GENOMIC DNA]</scope>
    <source>
        <strain evidence="12 13">Ad2</strain>
    </source>
</reference>
<dbReference type="Pfam" id="PF02885">
    <property type="entry name" value="Glycos_trans_3N"/>
    <property type="match status" value="1"/>
</dbReference>
<feature type="domain" description="Glycosyl transferase family 3" evidence="10">
    <location>
        <begin position="75"/>
        <end position="325"/>
    </location>
</feature>
<dbReference type="SUPFAM" id="SSF47648">
    <property type="entry name" value="Nucleoside phosphorylase/phosphoribosyltransferase N-terminal domain"/>
    <property type="match status" value="1"/>
</dbReference>
<evidence type="ECO:0000259" key="11">
    <source>
        <dbReference type="Pfam" id="PF02885"/>
    </source>
</evidence>
<keyword evidence="2 9" id="KW-0028">Amino-acid biosynthesis</keyword>
<keyword evidence="4 9" id="KW-0808">Transferase</keyword>
<dbReference type="AlphaFoldDB" id="A0A166B5A3"/>
<name>A0A166B5A3_9HYPH</name>
<dbReference type="EC" id="2.4.2.18" evidence="9"/>
<feature type="binding site" evidence="9">
    <location>
        <begin position="91"/>
        <end position="94"/>
    </location>
    <ligand>
        <name>5-phospho-alpha-D-ribose 1-diphosphate</name>
        <dbReference type="ChEBI" id="CHEBI:58017"/>
    </ligand>
</feature>
<evidence type="ECO:0000256" key="6">
    <source>
        <dbReference type="ARBA" id="ARBA00023141"/>
    </source>
</evidence>
<dbReference type="InterPro" id="IPR005940">
    <property type="entry name" value="Anthranilate_Pribosyl_Tfrase"/>
</dbReference>
<dbReference type="PANTHER" id="PTHR43285:SF2">
    <property type="entry name" value="ANTHRANILATE PHOSPHORIBOSYLTRANSFERASE"/>
    <property type="match status" value="1"/>
</dbReference>
<comment type="caution">
    <text evidence="9">Lacks conserved residue(s) required for the propagation of feature annotation.</text>
</comment>
<dbReference type="HAMAP" id="MF_00211">
    <property type="entry name" value="TrpD"/>
    <property type="match status" value="1"/>
</dbReference>
<evidence type="ECO:0000259" key="10">
    <source>
        <dbReference type="Pfam" id="PF00591"/>
    </source>
</evidence>
<dbReference type="EMBL" id="LMCB01000002">
    <property type="protein sequence ID" value="KZL21902.1"/>
    <property type="molecule type" value="Genomic_DNA"/>
</dbReference>
<dbReference type="Gene3D" id="1.20.970.10">
    <property type="entry name" value="Transferase, Pyrimidine Nucleoside Phosphorylase, Chain C"/>
    <property type="match status" value="1"/>
</dbReference>
<accession>A0A166B5A3</accession>
<keyword evidence="6 9" id="KW-0057">Aromatic amino acid biosynthesis</keyword>
<dbReference type="Gene3D" id="3.40.1030.10">
    <property type="entry name" value="Nucleoside phosphorylase/phosphoribosyltransferase catalytic domain"/>
    <property type="match status" value="1"/>
</dbReference>
<dbReference type="SUPFAM" id="SSF52418">
    <property type="entry name" value="Nucleoside phosphorylase/phosphoribosyltransferase catalytic domain"/>
    <property type="match status" value="1"/>
</dbReference>
<gene>
    <name evidence="9 12" type="primary">trpD</name>
    <name evidence="12" type="ORF">PsAD2_00331</name>
</gene>
<feature type="binding site" evidence="9">
    <location>
        <position position="93"/>
    </location>
    <ligand>
        <name>Mg(2+)</name>
        <dbReference type="ChEBI" id="CHEBI:18420"/>
        <label>1</label>
    </ligand>
</feature>
<feature type="binding site" evidence="9">
    <location>
        <position position="227"/>
    </location>
    <ligand>
        <name>Mg(2+)</name>
        <dbReference type="ChEBI" id="CHEBI:18420"/>
        <label>1</label>
    </ligand>
</feature>
<dbReference type="InterPro" id="IPR036320">
    <property type="entry name" value="Glycosyl_Trfase_fam3_N_dom_sf"/>
</dbReference>
<keyword evidence="3 9" id="KW-0328">Glycosyltransferase</keyword>
<dbReference type="Proteomes" id="UP000076577">
    <property type="component" value="Unassembled WGS sequence"/>
</dbReference>